<feature type="transmembrane region" description="Helical" evidence="1">
    <location>
        <begin position="86"/>
        <end position="104"/>
    </location>
</feature>
<feature type="transmembrane region" description="Helical" evidence="1">
    <location>
        <begin position="58"/>
        <end position="79"/>
    </location>
</feature>
<evidence type="ECO:0000313" key="3">
    <source>
        <dbReference type="EMBL" id="RDW88387.1"/>
    </source>
</evidence>
<dbReference type="PANTHER" id="PTHR37019:SF1">
    <property type="entry name" value="EXPERA DOMAIN-CONTAINING PROTEIN"/>
    <property type="match status" value="1"/>
</dbReference>
<feature type="transmembrane region" description="Helical" evidence="1">
    <location>
        <begin position="12"/>
        <end position="29"/>
    </location>
</feature>
<accession>A0A3D8SQ14</accession>
<dbReference type="Proteomes" id="UP000256645">
    <property type="component" value="Unassembled WGS sequence"/>
</dbReference>
<dbReference type="InterPro" id="IPR056121">
    <property type="entry name" value="DUF7704"/>
</dbReference>
<evidence type="ECO:0000259" key="2">
    <source>
        <dbReference type="Pfam" id="PF24803"/>
    </source>
</evidence>
<dbReference type="AlphaFoldDB" id="A0A3D8SQ14"/>
<proteinExistence type="predicted"/>
<keyword evidence="1" id="KW-1133">Transmembrane helix</keyword>
<protein>
    <recommendedName>
        <fullName evidence="2">DUF7704 domain-containing protein</fullName>
    </recommendedName>
</protein>
<keyword evidence="1" id="KW-0472">Membrane</keyword>
<feature type="domain" description="DUF7704" evidence="2">
    <location>
        <begin position="5"/>
        <end position="144"/>
    </location>
</feature>
<gene>
    <name evidence="3" type="ORF">BP6252_00419</name>
</gene>
<evidence type="ECO:0000256" key="1">
    <source>
        <dbReference type="SAM" id="Phobius"/>
    </source>
</evidence>
<keyword evidence="1" id="KW-0812">Transmembrane</keyword>
<dbReference type="PANTHER" id="PTHR37019">
    <property type="entry name" value="CHROMOSOME 1, WHOLE GENOME SHOTGUN SEQUENCE"/>
    <property type="match status" value="1"/>
</dbReference>
<feature type="transmembrane region" description="Helical" evidence="1">
    <location>
        <begin position="124"/>
        <end position="146"/>
    </location>
</feature>
<name>A0A3D8SQ14_9HELO</name>
<dbReference type="EMBL" id="PDLM01000001">
    <property type="protein sequence ID" value="RDW88387.1"/>
    <property type="molecule type" value="Genomic_DNA"/>
</dbReference>
<reference evidence="3 4" key="1">
    <citation type="journal article" date="2018" name="IMA Fungus">
        <title>IMA Genome-F 9: Draft genome sequence of Annulohypoxylon stygium, Aspergillus mulundensis, Berkeleyomyces basicola (syn. Thielaviopsis basicola), Ceratocystis smalleyi, two Cercospora beticola strains, Coleophoma cylindrospora, Fusarium fracticaudum, Phialophora cf. hyalina, and Morchella septimelata.</title>
        <authorList>
            <person name="Wingfield B.D."/>
            <person name="Bills G.F."/>
            <person name="Dong Y."/>
            <person name="Huang W."/>
            <person name="Nel W.J."/>
            <person name="Swalarsk-Parry B.S."/>
            <person name="Vaghefi N."/>
            <person name="Wilken P.M."/>
            <person name="An Z."/>
            <person name="de Beer Z.W."/>
            <person name="De Vos L."/>
            <person name="Chen L."/>
            <person name="Duong T.A."/>
            <person name="Gao Y."/>
            <person name="Hammerbacher A."/>
            <person name="Kikkert J.R."/>
            <person name="Li Y."/>
            <person name="Li H."/>
            <person name="Li K."/>
            <person name="Li Q."/>
            <person name="Liu X."/>
            <person name="Ma X."/>
            <person name="Naidoo K."/>
            <person name="Pethybridge S.J."/>
            <person name="Sun J."/>
            <person name="Steenkamp E.T."/>
            <person name="van der Nest M.A."/>
            <person name="van Wyk S."/>
            <person name="Wingfield M.J."/>
            <person name="Xiong C."/>
            <person name="Yue Q."/>
            <person name="Zhang X."/>
        </authorList>
    </citation>
    <scope>NUCLEOTIDE SEQUENCE [LARGE SCALE GENOMIC DNA]</scope>
    <source>
        <strain evidence="3 4">BP6252</strain>
    </source>
</reference>
<comment type="caution">
    <text evidence="3">The sequence shown here is derived from an EMBL/GenBank/DDBJ whole genome shotgun (WGS) entry which is preliminary data.</text>
</comment>
<organism evidence="3 4">
    <name type="scientific">Coleophoma cylindrospora</name>
    <dbReference type="NCBI Taxonomy" id="1849047"/>
    <lineage>
        <taxon>Eukaryota</taxon>
        <taxon>Fungi</taxon>
        <taxon>Dikarya</taxon>
        <taxon>Ascomycota</taxon>
        <taxon>Pezizomycotina</taxon>
        <taxon>Leotiomycetes</taxon>
        <taxon>Helotiales</taxon>
        <taxon>Dermateaceae</taxon>
        <taxon>Coleophoma</taxon>
    </lineage>
</organism>
<dbReference type="OrthoDB" id="3587182at2759"/>
<keyword evidence="4" id="KW-1185">Reference proteome</keyword>
<dbReference type="Pfam" id="PF24803">
    <property type="entry name" value="DUF7704"/>
    <property type="match status" value="1"/>
</dbReference>
<sequence length="148" mass="16115">MAPKISLLYRIYFLYLEPFAAVVGSYLIMSNPSHFLISTTPLSLSAYTAAEPTPLTRLLLTNIAALYVLLAFAESFVLIQTKNLNIWRTVLAGILVSDLGHIYAVYTADPAAFLGVLAYRGEDWVNNGTLVLGAALRAAFLLGFGVQK</sequence>
<evidence type="ECO:0000313" key="4">
    <source>
        <dbReference type="Proteomes" id="UP000256645"/>
    </source>
</evidence>